<evidence type="ECO:0000313" key="1">
    <source>
        <dbReference type="EMBL" id="KAF2864969.1"/>
    </source>
</evidence>
<proteinExistence type="predicted"/>
<evidence type="ECO:0000313" key="2">
    <source>
        <dbReference type="Proteomes" id="UP000481861"/>
    </source>
</evidence>
<name>A0A7C8HYE0_9PLEO</name>
<reference evidence="1 2" key="1">
    <citation type="submission" date="2020-01" db="EMBL/GenBank/DDBJ databases">
        <authorList>
            <consortium name="DOE Joint Genome Institute"/>
            <person name="Haridas S."/>
            <person name="Albert R."/>
            <person name="Binder M."/>
            <person name="Bloem J."/>
            <person name="Labutti K."/>
            <person name="Salamov A."/>
            <person name="Andreopoulos B."/>
            <person name="Baker S.E."/>
            <person name="Barry K."/>
            <person name="Bills G."/>
            <person name="Bluhm B.H."/>
            <person name="Cannon C."/>
            <person name="Castanera R."/>
            <person name="Culley D.E."/>
            <person name="Daum C."/>
            <person name="Ezra D."/>
            <person name="Gonzalez J.B."/>
            <person name="Henrissat B."/>
            <person name="Kuo A."/>
            <person name="Liang C."/>
            <person name="Lipzen A."/>
            <person name="Lutzoni F."/>
            <person name="Magnuson J."/>
            <person name="Mondo S."/>
            <person name="Nolan M."/>
            <person name="Ohm R."/>
            <person name="Pangilinan J."/>
            <person name="Park H.-J.H."/>
            <person name="Ramirez L."/>
            <person name="Alfaro M."/>
            <person name="Sun H."/>
            <person name="Tritt A."/>
            <person name="Yoshinaga Y."/>
            <person name="Zwiers L.-H.L."/>
            <person name="Turgeon B.G."/>
            <person name="Goodwin S.B."/>
            <person name="Spatafora J.W."/>
            <person name="Crous P.W."/>
            <person name="Grigoriev I.V."/>
        </authorList>
    </citation>
    <scope>NUCLEOTIDE SEQUENCE [LARGE SCALE GENOMIC DNA]</scope>
    <source>
        <strain evidence="1 2">CBS 611.86</strain>
    </source>
</reference>
<dbReference type="Proteomes" id="UP000481861">
    <property type="component" value="Unassembled WGS sequence"/>
</dbReference>
<sequence length="190" mass="21248">MAIDSHSRNSHNRGVYRVVRLRVLFSLTHHYFNSTKSLSSIEILYCTLLYIQRSIEVKSTDHQPLNGIHKQEFLPDSANGPDHDGVNSYKDPDYDGFSAIAVHIVLIAQLAHQDDTTLQNATYYVVEDTGPKSDRKGPLEVKLIAKTGNQGYILAKGVSRKSQMDAAGRLRRMVTVLAMKNSVGFTDRTT</sequence>
<keyword evidence="2" id="KW-1185">Reference proteome</keyword>
<gene>
    <name evidence="1" type="ORF">BDV95DRAFT_613120</name>
</gene>
<organism evidence="1 2">
    <name type="scientific">Massariosphaeria phaeospora</name>
    <dbReference type="NCBI Taxonomy" id="100035"/>
    <lineage>
        <taxon>Eukaryota</taxon>
        <taxon>Fungi</taxon>
        <taxon>Dikarya</taxon>
        <taxon>Ascomycota</taxon>
        <taxon>Pezizomycotina</taxon>
        <taxon>Dothideomycetes</taxon>
        <taxon>Pleosporomycetidae</taxon>
        <taxon>Pleosporales</taxon>
        <taxon>Pleosporales incertae sedis</taxon>
        <taxon>Massariosphaeria</taxon>
    </lineage>
</organism>
<dbReference type="EMBL" id="JAADJZ010000038">
    <property type="protein sequence ID" value="KAF2864969.1"/>
    <property type="molecule type" value="Genomic_DNA"/>
</dbReference>
<accession>A0A7C8HYE0</accession>
<dbReference type="AlphaFoldDB" id="A0A7C8HYE0"/>
<comment type="caution">
    <text evidence="1">The sequence shown here is derived from an EMBL/GenBank/DDBJ whole genome shotgun (WGS) entry which is preliminary data.</text>
</comment>
<protein>
    <submittedName>
        <fullName evidence="1">Uncharacterized protein</fullName>
    </submittedName>
</protein>